<feature type="region of interest" description="Disordered" evidence="1">
    <location>
        <begin position="336"/>
        <end position="362"/>
    </location>
</feature>
<evidence type="ECO:0000313" key="2">
    <source>
        <dbReference type="EMBL" id="PFH34101.1"/>
    </source>
</evidence>
<dbReference type="KEGG" id="bbes:BESB_072530"/>
<evidence type="ECO:0000256" key="1">
    <source>
        <dbReference type="SAM" id="MobiDB-lite"/>
    </source>
</evidence>
<gene>
    <name evidence="2" type="ORF">BESB_072530</name>
</gene>
<feature type="region of interest" description="Disordered" evidence="1">
    <location>
        <begin position="187"/>
        <end position="212"/>
    </location>
</feature>
<feature type="compositionally biased region" description="Low complexity" evidence="1">
    <location>
        <begin position="187"/>
        <end position="203"/>
    </location>
</feature>
<dbReference type="EMBL" id="NWUJ01000007">
    <property type="protein sequence ID" value="PFH34101.1"/>
    <property type="molecule type" value="Genomic_DNA"/>
</dbReference>
<protein>
    <submittedName>
        <fullName evidence="2">Uncharacterized protein</fullName>
    </submittedName>
</protein>
<dbReference type="VEuPathDB" id="ToxoDB:BESB_072530"/>
<dbReference type="RefSeq" id="XP_029218110.1">
    <property type="nucleotide sequence ID" value="XM_029365626.1"/>
</dbReference>
<accession>A0A2A9MCR4</accession>
<organism evidence="2 3">
    <name type="scientific">Besnoitia besnoiti</name>
    <name type="common">Apicomplexan protozoan</name>
    <dbReference type="NCBI Taxonomy" id="94643"/>
    <lineage>
        <taxon>Eukaryota</taxon>
        <taxon>Sar</taxon>
        <taxon>Alveolata</taxon>
        <taxon>Apicomplexa</taxon>
        <taxon>Conoidasida</taxon>
        <taxon>Coccidia</taxon>
        <taxon>Eucoccidiorida</taxon>
        <taxon>Eimeriorina</taxon>
        <taxon>Sarcocystidae</taxon>
        <taxon>Besnoitia</taxon>
    </lineage>
</organism>
<dbReference type="OrthoDB" id="331488at2759"/>
<feature type="compositionally biased region" description="Low complexity" evidence="1">
    <location>
        <begin position="40"/>
        <end position="72"/>
    </location>
</feature>
<dbReference type="AlphaFoldDB" id="A0A2A9MCR4"/>
<feature type="compositionally biased region" description="Low complexity" evidence="1">
    <location>
        <begin position="105"/>
        <end position="132"/>
    </location>
</feature>
<comment type="caution">
    <text evidence="2">The sequence shown here is derived from an EMBL/GenBank/DDBJ whole genome shotgun (WGS) entry which is preliminary data.</text>
</comment>
<dbReference type="Proteomes" id="UP000224006">
    <property type="component" value="Unassembled WGS sequence"/>
</dbReference>
<proteinExistence type="predicted"/>
<feature type="region of interest" description="Disordered" evidence="1">
    <location>
        <begin position="1"/>
        <end position="174"/>
    </location>
</feature>
<evidence type="ECO:0000313" key="3">
    <source>
        <dbReference type="Proteomes" id="UP000224006"/>
    </source>
</evidence>
<keyword evidence="3" id="KW-1185">Reference proteome</keyword>
<dbReference type="GeneID" id="40312179"/>
<sequence>MATQHQEPIRREPHGRSNAKRLLTWTEDGTLPAPSHANTSSFSPAAAAFSSHAGLRGPEASGGEPCGAAAGEPLKRRRLLGAESDSLRPSPGRNEGSPPEGLCGQAARPADAARSPSDAAASPSRSAQAQAAVRDDEEYLLEESSLLDRTSSMASVEVDMMSDGGASPPKVSPTPAFTPTQISAHLSGADQHAAAAGTAQRPAPSTPRAGHPGDVCFAIIPVPAESSTCIPGVAREDGETRCRSPHQVRRRCSPTLTPLSEMIRNPEVAKLLREASANPLDDLQRQGDGFLLTEILRKQRGAVLVRPVRELGDFGVSDVSLSALYDLAEGPYALDNTRQTGEKAATRAPPAASEGEEDATME</sequence>
<name>A0A2A9MCR4_BESBE</name>
<reference evidence="2 3" key="1">
    <citation type="submission" date="2017-09" db="EMBL/GenBank/DDBJ databases">
        <title>Genome sequencing of Besnoitia besnoiti strain Bb-Ger1.</title>
        <authorList>
            <person name="Schares G."/>
            <person name="Venepally P."/>
            <person name="Lorenzi H.A."/>
        </authorList>
    </citation>
    <scope>NUCLEOTIDE SEQUENCE [LARGE SCALE GENOMIC DNA]</scope>
    <source>
        <strain evidence="2 3">Bb-Ger1</strain>
    </source>
</reference>